<comment type="caution">
    <text evidence="4">The sequence shown here is derived from an EMBL/GenBank/DDBJ whole genome shotgun (WGS) entry which is preliminary data.</text>
</comment>
<dbReference type="InterPro" id="IPR050595">
    <property type="entry name" value="Bact_response_regulator"/>
</dbReference>
<dbReference type="EMBL" id="BOPV01000001">
    <property type="protein sequence ID" value="GIL38113.1"/>
    <property type="molecule type" value="Genomic_DNA"/>
</dbReference>
<proteinExistence type="predicted"/>
<dbReference type="GO" id="GO:0000160">
    <property type="term" value="P:phosphorelay signal transduction system"/>
    <property type="evidence" value="ECO:0007669"/>
    <property type="project" value="InterPro"/>
</dbReference>
<dbReference type="PROSITE" id="PS50110">
    <property type="entry name" value="RESPONSE_REGULATORY"/>
    <property type="match status" value="1"/>
</dbReference>
<name>A0A8S8X6A7_9PROT</name>
<evidence type="ECO:0000313" key="4">
    <source>
        <dbReference type="EMBL" id="GIL38113.1"/>
    </source>
</evidence>
<reference evidence="4" key="1">
    <citation type="submission" date="2021-02" db="EMBL/GenBank/DDBJ databases">
        <title>Genome sequence of Rhodospirillales sp. strain TMPK1 isolated from soil.</title>
        <authorList>
            <person name="Nakai R."/>
            <person name="Kusada H."/>
            <person name="Tamaki H."/>
        </authorList>
    </citation>
    <scope>NUCLEOTIDE SEQUENCE</scope>
    <source>
        <strain evidence="4">TMPK1</strain>
    </source>
</reference>
<protein>
    <recommendedName>
        <fullName evidence="3">Response regulatory domain-containing protein</fullName>
    </recommendedName>
</protein>
<gene>
    <name evidence="4" type="ORF">TMPK1_03500</name>
</gene>
<dbReference type="PANTHER" id="PTHR44591:SF3">
    <property type="entry name" value="RESPONSE REGULATORY DOMAIN-CONTAINING PROTEIN"/>
    <property type="match status" value="1"/>
</dbReference>
<dbReference type="PANTHER" id="PTHR44591">
    <property type="entry name" value="STRESS RESPONSE REGULATOR PROTEIN 1"/>
    <property type="match status" value="1"/>
</dbReference>
<feature type="modified residue" description="4-aspartylphosphate" evidence="2">
    <location>
        <position position="63"/>
    </location>
</feature>
<keyword evidence="5" id="KW-1185">Reference proteome</keyword>
<evidence type="ECO:0000313" key="5">
    <source>
        <dbReference type="Proteomes" id="UP000681075"/>
    </source>
</evidence>
<dbReference type="Proteomes" id="UP000681075">
    <property type="component" value="Unassembled WGS sequence"/>
</dbReference>
<feature type="domain" description="Response regulatory" evidence="3">
    <location>
        <begin position="13"/>
        <end position="128"/>
    </location>
</feature>
<evidence type="ECO:0000256" key="2">
    <source>
        <dbReference type="PROSITE-ProRule" id="PRU00169"/>
    </source>
</evidence>
<dbReference type="SMART" id="SM00448">
    <property type="entry name" value="REC"/>
    <property type="match status" value="1"/>
</dbReference>
<sequence>MQVNMAQANPPKRVLVVEDEMLLALDYARALEDWGFVPLGPASTADEAVATFEREGADAITMDVRLADGSNGIDAARRIAALSSVPIVFVTGNADGRSMVAMREIEPLAILPKPLDEPSLRRVLELAFQMTPVT</sequence>
<dbReference type="InterPro" id="IPR001789">
    <property type="entry name" value="Sig_transdc_resp-reg_receiver"/>
</dbReference>
<evidence type="ECO:0000259" key="3">
    <source>
        <dbReference type="PROSITE" id="PS50110"/>
    </source>
</evidence>
<dbReference type="Gene3D" id="3.40.50.2300">
    <property type="match status" value="1"/>
</dbReference>
<dbReference type="SUPFAM" id="SSF52172">
    <property type="entry name" value="CheY-like"/>
    <property type="match status" value="1"/>
</dbReference>
<keyword evidence="1 2" id="KW-0597">Phosphoprotein</keyword>
<dbReference type="Pfam" id="PF00072">
    <property type="entry name" value="Response_reg"/>
    <property type="match status" value="1"/>
</dbReference>
<dbReference type="AlphaFoldDB" id="A0A8S8X6A7"/>
<accession>A0A8S8X6A7</accession>
<evidence type="ECO:0000256" key="1">
    <source>
        <dbReference type="ARBA" id="ARBA00022553"/>
    </source>
</evidence>
<dbReference type="InterPro" id="IPR011006">
    <property type="entry name" value="CheY-like_superfamily"/>
</dbReference>
<organism evidence="4 5">
    <name type="scientific">Roseiterribacter gracilis</name>
    <dbReference type="NCBI Taxonomy" id="2812848"/>
    <lineage>
        <taxon>Bacteria</taxon>
        <taxon>Pseudomonadati</taxon>
        <taxon>Pseudomonadota</taxon>
        <taxon>Alphaproteobacteria</taxon>
        <taxon>Rhodospirillales</taxon>
        <taxon>Roseiterribacteraceae</taxon>
        <taxon>Roseiterribacter</taxon>
    </lineage>
</organism>